<accession>A0ABP1GID7</accession>
<gene>
    <name evidence="2" type="primary">g12815</name>
    <name evidence="2" type="ORF">VP750_LOCUS11389</name>
</gene>
<reference evidence="2 3" key="1">
    <citation type="submission" date="2024-06" db="EMBL/GenBank/DDBJ databases">
        <authorList>
            <person name="Kraege A."/>
            <person name="Thomma B."/>
        </authorList>
    </citation>
    <scope>NUCLEOTIDE SEQUENCE [LARGE SCALE GENOMIC DNA]</scope>
</reference>
<feature type="region of interest" description="Disordered" evidence="1">
    <location>
        <begin position="80"/>
        <end position="121"/>
    </location>
</feature>
<feature type="region of interest" description="Disordered" evidence="1">
    <location>
        <begin position="150"/>
        <end position="171"/>
    </location>
</feature>
<evidence type="ECO:0000313" key="2">
    <source>
        <dbReference type="EMBL" id="CAL5229483.1"/>
    </source>
</evidence>
<dbReference type="EMBL" id="CAXHTA020000020">
    <property type="protein sequence ID" value="CAL5229483.1"/>
    <property type="molecule type" value="Genomic_DNA"/>
</dbReference>
<feature type="compositionally biased region" description="Low complexity" evidence="1">
    <location>
        <begin position="98"/>
        <end position="115"/>
    </location>
</feature>
<evidence type="ECO:0000256" key="1">
    <source>
        <dbReference type="SAM" id="MobiDB-lite"/>
    </source>
</evidence>
<proteinExistence type="predicted"/>
<feature type="region of interest" description="Disordered" evidence="1">
    <location>
        <begin position="1"/>
        <end position="24"/>
    </location>
</feature>
<evidence type="ECO:0000313" key="3">
    <source>
        <dbReference type="Proteomes" id="UP001497392"/>
    </source>
</evidence>
<dbReference type="Proteomes" id="UP001497392">
    <property type="component" value="Unassembled WGS sequence"/>
</dbReference>
<comment type="caution">
    <text evidence="2">The sequence shown here is derived from an EMBL/GenBank/DDBJ whole genome shotgun (WGS) entry which is preliminary data.</text>
</comment>
<protein>
    <submittedName>
        <fullName evidence="2">G12815 protein</fullName>
    </submittedName>
</protein>
<feature type="compositionally biased region" description="Basic and acidic residues" evidence="1">
    <location>
        <begin position="1"/>
        <end position="20"/>
    </location>
</feature>
<organism evidence="2 3">
    <name type="scientific">Coccomyxa viridis</name>
    <dbReference type="NCBI Taxonomy" id="1274662"/>
    <lineage>
        <taxon>Eukaryota</taxon>
        <taxon>Viridiplantae</taxon>
        <taxon>Chlorophyta</taxon>
        <taxon>core chlorophytes</taxon>
        <taxon>Trebouxiophyceae</taxon>
        <taxon>Trebouxiophyceae incertae sedis</taxon>
        <taxon>Coccomyxaceae</taxon>
        <taxon>Coccomyxa</taxon>
    </lineage>
</organism>
<sequence>MRATGERFRKVRKSFTDRKGRNAVNSSIPEKDEVQCPTPGHQQLGRTALILLMRTSATGDLARNTATHIARRITALSKVTQKMAATPSAPPMPQQKNGPPAGYPQQQQPYGSYNGTRPEEKTQAAPVNIHITTPQQAPQQPTYQGYAPPMQGQPPYGGYGPGYPPQQGGYGQPPYPYGPPPYAPAPGYYPQAAYGPSQTVYVPQQQQHSNLAPALLGGGAGLVAGLVIGEALEDRHGWGGGGWGGGWGGDEVVNETVINNDYIDDGNNDFGGGFDQY</sequence>
<name>A0ABP1GID7_9CHLO</name>
<keyword evidence="3" id="KW-1185">Reference proteome</keyword>